<feature type="transmembrane region" description="Helical" evidence="4">
    <location>
        <begin position="189"/>
        <end position="211"/>
    </location>
</feature>
<organism evidence="6 7">
    <name type="scientific">Cupriavidus metallidurans</name>
    <dbReference type="NCBI Taxonomy" id="119219"/>
    <lineage>
        <taxon>Bacteria</taxon>
        <taxon>Pseudomonadati</taxon>
        <taxon>Pseudomonadota</taxon>
        <taxon>Betaproteobacteria</taxon>
        <taxon>Burkholderiales</taxon>
        <taxon>Burkholderiaceae</taxon>
        <taxon>Cupriavidus</taxon>
    </lineage>
</organism>
<keyword evidence="4" id="KW-0472">Membrane</keyword>
<dbReference type="Gene3D" id="6.10.340.10">
    <property type="match status" value="1"/>
</dbReference>
<evidence type="ECO:0000313" key="7">
    <source>
        <dbReference type="Proteomes" id="UP000253772"/>
    </source>
</evidence>
<keyword evidence="4" id="KW-0812">Transmembrane</keyword>
<dbReference type="GO" id="GO:0005886">
    <property type="term" value="C:plasma membrane"/>
    <property type="evidence" value="ECO:0007669"/>
    <property type="project" value="TreeGrafter"/>
</dbReference>
<evidence type="ECO:0000256" key="2">
    <source>
        <dbReference type="ARBA" id="ARBA00029447"/>
    </source>
</evidence>
<keyword evidence="3" id="KW-0175">Coiled coil</keyword>
<dbReference type="InterPro" id="IPR051310">
    <property type="entry name" value="MCP_chemotaxis"/>
</dbReference>
<dbReference type="SUPFAM" id="SSF58104">
    <property type="entry name" value="Methyl-accepting chemotaxis protein (MCP) signaling domain"/>
    <property type="match status" value="1"/>
</dbReference>
<dbReference type="EMBL" id="CP037900">
    <property type="protein sequence ID" value="QBP09663.1"/>
    <property type="molecule type" value="Genomic_DNA"/>
</dbReference>
<proteinExistence type="inferred from homology"/>
<dbReference type="GO" id="GO:0007165">
    <property type="term" value="P:signal transduction"/>
    <property type="evidence" value="ECO:0007669"/>
    <property type="project" value="InterPro"/>
</dbReference>
<evidence type="ECO:0000259" key="5">
    <source>
        <dbReference type="PROSITE" id="PS50885"/>
    </source>
</evidence>
<feature type="domain" description="HAMP" evidence="5">
    <location>
        <begin position="213"/>
        <end position="265"/>
    </location>
</feature>
<evidence type="ECO:0000256" key="3">
    <source>
        <dbReference type="SAM" id="Coils"/>
    </source>
</evidence>
<dbReference type="CDD" id="cd06225">
    <property type="entry name" value="HAMP"/>
    <property type="match status" value="1"/>
</dbReference>
<dbReference type="AlphaFoldDB" id="A0A482IQ08"/>
<protein>
    <submittedName>
        <fullName evidence="6">Methyl-accepting chemotaxis protein</fullName>
    </submittedName>
</protein>
<name>A0A482IQ08_9BURK</name>
<keyword evidence="4" id="KW-1133">Transmembrane helix</keyword>
<evidence type="ECO:0000313" key="6">
    <source>
        <dbReference type="EMBL" id="QBP09663.1"/>
    </source>
</evidence>
<accession>A0A482IQ08</accession>
<gene>
    <name evidence="6" type="ORF">DDF84_007775</name>
</gene>
<dbReference type="PANTHER" id="PTHR43531">
    <property type="entry name" value="PROTEIN ICFG"/>
    <property type="match status" value="1"/>
</dbReference>
<keyword evidence="1" id="KW-0488">Methylation</keyword>
<dbReference type="GO" id="GO:0004888">
    <property type="term" value="F:transmembrane signaling receptor activity"/>
    <property type="evidence" value="ECO:0007669"/>
    <property type="project" value="TreeGrafter"/>
</dbReference>
<dbReference type="PANTHER" id="PTHR43531:SF14">
    <property type="entry name" value="METHYL-ACCEPTING CHEMOTAXIS PROTEIN I-RELATED"/>
    <property type="match status" value="1"/>
</dbReference>
<dbReference type="InterPro" id="IPR024478">
    <property type="entry name" value="HlyB_4HB_MCP"/>
</dbReference>
<evidence type="ECO:0000256" key="4">
    <source>
        <dbReference type="SAM" id="Phobius"/>
    </source>
</evidence>
<dbReference type="Pfam" id="PF12729">
    <property type="entry name" value="4HB_MCP_1"/>
    <property type="match status" value="1"/>
</dbReference>
<dbReference type="OrthoDB" id="10019754at2"/>
<dbReference type="InterPro" id="IPR003660">
    <property type="entry name" value="HAMP_dom"/>
</dbReference>
<dbReference type="PROSITE" id="PS50885">
    <property type="entry name" value="HAMP"/>
    <property type="match status" value="1"/>
</dbReference>
<comment type="similarity">
    <text evidence="2">Belongs to the methyl-accepting chemotaxis (MCP) protein family.</text>
</comment>
<sequence>MKNMLISIKSRLIAGFALFALMLTGVGAFGYYGLSTLGERIEALYASNTTPLIRVASVRAHSLRIRMNLWRAQVEASPQATAQAEKDIAASRAAIEDAWARYYPDGITSPRERELATQINAALKEILPENDKVLALLRAEDYVAAKEYQDANVAVQADRLNELIDKAINDNAAQAEAAVKESSGITKTILVMAALLIAAGILFSLVIATLLTRGVKKPLDKALHTAADVSKGKLGQPIVVDTQGEFGRAIDALNLMDEKLSTTAEEGSRQAGEVGASMQEVISVINKMSDIFGEIAATSDKRSRGVAQSHVAISQIDAATQQNAALAEEAAAASQSLQEQARRMKQDMMLFRLANDTGAITVPRATVPKAGARVVKKVAKTNVMNPSSQFALAAQEGKSGHDDWQTF</sequence>
<evidence type="ECO:0000256" key="1">
    <source>
        <dbReference type="ARBA" id="ARBA00022481"/>
    </source>
</evidence>
<dbReference type="Gene3D" id="1.10.287.950">
    <property type="entry name" value="Methyl-accepting chemotaxis protein"/>
    <property type="match status" value="1"/>
</dbReference>
<reference evidence="6 7" key="1">
    <citation type="submission" date="2019-03" db="EMBL/GenBank/DDBJ databases">
        <title>Comparative insights into the high quality Complete genome sequence of highly metal resistant Cupriavidus metallidurans strain BS1 isolated from a gold-copper mine.</title>
        <authorList>
            <person name="Mazhar H.S."/>
            <person name="Rensing C."/>
        </authorList>
    </citation>
    <scope>NUCLEOTIDE SEQUENCE [LARGE SCALE GENOMIC DNA]</scope>
    <source>
        <strain evidence="6 7">BS1</strain>
    </source>
</reference>
<feature type="coiled-coil region" evidence="3">
    <location>
        <begin position="316"/>
        <end position="347"/>
    </location>
</feature>
<dbReference type="GO" id="GO:0006935">
    <property type="term" value="P:chemotaxis"/>
    <property type="evidence" value="ECO:0007669"/>
    <property type="project" value="TreeGrafter"/>
</dbReference>
<dbReference type="SMART" id="SM00304">
    <property type="entry name" value="HAMP"/>
    <property type="match status" value="1"/>
</dbReference>
<dbReference type="Proteomes" id="UP000253772">
    <property type="component" value="Chromosome c1"/>
</dbReference>